<keyword evidence="11" id="KW-1185">Reference proteome</keyword>
<dbReference type="GO" id="GO:0008959">
    <property type="term" value="F:phosphate acetyltransferase activity"/>
    <property type="evidence" value="ECO:0007669"/>
    <property type="project" value="UniProtKB-EC"/>
</dbReference>
<dbReference type="Pfam" id="PF01515">
    <property type="entry name" value="PTA_PTB"/>
    <property type="match status" value="1"/>
</dbReference>
<proteinExistence type="inferred from homology"/>
<evidence type="ECO:0000256" key="3">
    <source>
        <dbReference type="ARBA" id="ARBA00005656"/>
    </source>
</evidence>
<sequence>MIKIEEIKQELISNKNKKKIVFPEGQEEIIQKVANYLVENKIAEPILLFNDKKDIPKTLNSQVKILNLEDIDTTTLANQFFELRKGKVTIEDAKKLMRQRNYFGAMMMQNNESDSMLCGLTFTTADTLRPALQIIKTSPSALLATSVFIMKKDDQTFFFSDCALNIKPTSEQLVSTGKMVAKFAKQMQVKNPEVAFLSYSTNGSGAGEDVDRVNKAVEILKNENVDFIIEGEMQFDAAFDKKVRDKKFPNNKLTKNTPDVFIFPEIQSGNIGYKIAQRMGGWEAVGPFILGLNKPVNDLSRGATYEDVLQTAIITIYQSMEVE</sequence>
<evidence type="ECO:0000313" key="10">
    <source>
        <dbReference type="EMBL" id="ATZ18929.1"/>
    </source>
</evidence>
<evidence type="ECO:0000259" key="9">
    <source>
        <dbReference type="Pfam" id="PF01515"/>
    </source>
</evidence>
<dbReference type="RefSeq" id="WP_024863449.1">
    <property type="nucleotide sequence ID" value="NZ_CP024965.1"/>
</dbReference>
<accession>A0A2K8NYM9</accession>
<dbReference type="PANTHER" id="PTHR43356">
    <property type="entry name" value="PHOSPHATE ACETYLTRANSFERASE"/>
    <property type="match status" value="1"/>
</dbReference>
<comment type="similarity">
    <text evidence="3">Belongs to the phosphate acetyltransferase and butyryltransferase family.</text>
</comment>
<dbReference type="NCBIfam" id="NF007233">
    <property type="entry name" value="PRK09653.1"/>
    <property type="match status" value="1"/>
</dbReference>
<keyword evidence="6" id="KW-0808">Transferase</keyword>
<dbReference type="Gene3D" id="3.40.50.10750">
    <property type="entry name" value="Isocitrate/Isopropylmalate dehydrogenase-like"/>
    <property type="match status" value="1"/>
</dbReference>
<dbReference type="EMBL" id="CP024965">
    <property type="protein sequence ID" value="ATZ18929.1"/>
    <property type="molecule type" value="Genomic_DNA"/>
</dbReference>
<evidence type="ECO:0000256" key="7">
    <source>
        <dbReference type="ARBA" id="ARBA00023315"/>
    </source>
</evidence>
<dbReference type="SUPFAM" id="SSF53659">
    <property type="entry name" value="Isocitrate/Isopropylmalate dehydrogenase-like"/>
    <property type="match status" value="1"/>
</dbReference>
<evidence type="ECO:0000256" key="4">
    <source>
        <dbReference type="ARBA" id="ARBA00012707"/>
    </source>
</evidence>
<keyword evidence="7" id="KW-0012">Acyltransferase</keyword>
<dbReference type="InterPro" id="IPR012147">
    <property type="entry name" value="P_Ac_Bu_trans"/>
</dbReference>
<dbReference type="PIRSF" id="PIRSF000428">
    <property type="entry name" value="P_Ac_trans"/>
    <property type="match status" value="1"/>
</dbReference>
<feature type="domain" description="Phosphate acetyl/butaryl transferase" evidence="9">
    <location>
        <begin position="7"/>
        <end position="316"/>
    </location>
</feature>
<gene>
    <name evidence="10" type="primary">eutD</name>
    <name evidence="10" type="ORF">ESOMN_v1c05470</name>
</gene>
<dbReference type="Proteomes" id="UP000232230">
    <property type="component" value="Chromosome"/>
</dbReference>
<evidence type="ECO:0000313" key="11">
    <source>
        <dbReference type="Proteomes" id="UP000232230"/>
    </source>
</evidence>
<evidence type="ECO:0000256" key="2">
    <source>
        <dbReference type="ARBA" id="ARBA00004989"/>
    </source>
</evidence>
<reference evidence="10 11" key="1">
    <citation type="submission" date="2017-11" db="EMBL/GenBank/DDBJ databases">
        <title>Genome sequence of Entomoplasma somnilux PYAN-1 (ATCC 49194).</title>
        <authorList>
            <person name="Lo W.-S."/>
            <person name="Gasparich G.E."/>
            <person name="Kuo C.-H."/>
        </authorList>
    </citation>
    <scope>NUCLEOTIDE SEQUENCE [LARGE SCALE GENOMIC DNA]</scope>
    <source>
        <strain evidence="10 11">PYAN-1</strain>
    </source>
</reference>
<dbReference type="PANTHER" id="PTHR43356:SF3">
    <property type="entry name" value="PHOSPHATE ACETYLTRANSFERASE"/>
    <property type="match status" value="1"/>
</dbReference>
<dbReference type="InterPro" id="IPR050500">
    <property type="entry name" value="Phos_Acetyltrans/Butyryltrans"/>
</dbReference>
<comment type="pathway">
    <text evidence="2">Metabolic intermediate biosynthesis; acetyl-CoA biosynthesis; acetyl-CoA from acetate: step 2/2.</text>
</comment>
<evidence type="ECO:0000256" key="1">
    <source>
        <dbReference type="ARBA" id="ARBA00000705"/>
    </source>
</evidence>
<evidence type="ECO:0000256" key="6">
    <source>
        <dbReference type="ARBA" id="ARBA00022679"/>
    </source>
</evidence>
<dbReference type="InterPro" id="IPR004614">
    <property type="entry name" value="P_AcTrfase"/>
</dbReference>
<dbReference type="InterPro" id="IPR002505">
    <property type="entry name" value="PTA_PTB"/>
</dbReference>
<evidence type="ECO:0000256" key="5">
    <source>
        <dbReference type="ARBA" id="ARBA00021528"/>
    </source>
</evidence>
<comment type="catalytic activity">
    <reaction evidence="1">
        <text>acetyl-CoA + phosphate = acetyl phosphate + CoA</text>
        <dbReference type="Rhea" id="RHEA:19521"/>
        <dbReference type="ChEBI" id="CHEBI:22191"/>
        <dbReference type="ChEBI" id="CHEBI:43474"/>
        <dbReference type="ChEBI" id="CHEBI:57287"/>
        <dbReference type="ChEBI" id="CHEBI:57288"/>
        <dbReference type="EC" id="2.3.1.8"/>
    </reaction>
</comment>
<dbReference type="KEGG" id="esx:ESOMN_v1c05470"/>
<protein>
    <recommendedName>
        <fullName evidence="5">Phosphate acetyltransferase</fullName>
        <ecNumber evidence="4">2.3.1.8</ecNumber>
    </recommendedName>
    <alternativeName>
        <fullName evidence="8">Phosphotransacetylase</fullName>
    </alternativeName>
</protein>
<organism evidence="10 11">
    <name type="scientific">Williamsoniiplasma somnilux</name>
    <dbReference type="NCBI Taxonomy" id="215578"/>
    <lineage>
        <taxon>Bacteria</taxon>
        <taxon>Bacillati</taxon>
        <taxon>Mycoplasmatota</taxon>
        <taxon>Mollicutes</taxon>
        <taxon>Entomoplasmatales</taxon>
        <taxon>Williamsoniiplasma</taxon>
    </lineage>
</organism>
<dbReference type="InterPro" id="IPR042113">
    <property type="entry name" value="P_AcTrfase_dom1"/>
</dbReference>
<evidence type="ECO:0000256" key="8">
    <source>
        <dbReference type="ARBA" id="ARBA00031108"/>
    </source>
</evidence>
<dbReference type="AlphaFoldDB" id="A0A2K8NYM9"/>
<name>A0A2K8NYM9_9MOLU</name>
<dbReference type="EC" id="2.3.1.8" evidence="4"/>
<dbReference type="Gene3D" id="3.40.50.10950">
    <property type="match status" value="1"/>
</dbReference>
<dbReference type="NCBIfam" id="TIGR00651">
    <property type="entry name" value="pta"/>
    <property type="match status" value="1"/>
</dbReference>
<dbReference type="InterPro" id="IPR042112">
    <property type="entry name" value="P_AcTrfase_dom2"/>
</dbReference>